<evidence type="ECO:0000256" key="8">
    <source>
        <dbReference type="ARBA" id="ARBA00060760"/>
    </source>
</evidence>
<feature type="repeat" description="WD" evidence="9">
    <location>
        <begin position="346"/>
        <end position="378"/>
    </location>
</feature>
<evidence type="ECO:0000256" key="5">
    <source>
        <dbReference type="ARBA" id="ARBA00023015"/>
    </source>
</evidence>
<dbReference type="PANTHER" id="PTHR19848:SF8">
    <property type="entry name" value="F-BOX AND WD REPEAT DOMAIN CONTAINING 7"/>
    <property type="match status" value="1"/>
</dbReference>
<dbReference type="InParanoid" id="A0A0C2WDZ4"/>
<reference evidence="10 11" key="1">
    <citation type="submission" date="2014-04" db="EMBL/GenBank/DDBJ databases">
        <title>Evolutionary Origins and Diversification of the Mycorrhizal Mutualists.</title>
        <authorList>
            <consortium name="DOE Joint Genome Institute"/>
            <consortium name="Mycorrhizal Genomics Consortium"/>
            <person name="Kohler A."/>
            <person name="Kuo A."/>
            <person name="Nagy L.G."/>
            <person name="Floudas D."/>
            <person name="Copeland A."/>
            <person name="Barry K.W."/>
            <person name="Cichocki N."/>
            <person name="Veneault-Fourrey C."/>
            <person name="LaButti K."/>
            <person name="Lindquist E.A."/>
            <person name="Lipzen A."/>
            <person name="Lundell T."/>
            <person name="Morin E."/>
            <person name="Murat C."/>
            <person name="Riley R."/>
            <person name="Ohm R."/>
            <person name="Sun H."/>
            <person name="Tunlid A."/>
            <person name="Henrissat B."/>
            <person name="Grigoriev I.V."/>
            <person name="Hibbett D.S."/>
            <person name="Martin F."/>
        </authorList>
    </citation>
    <scope>NUCLEOTIDE SEQUENCE [LARGE SCALE GENOMIC DNA]</scope>
    <source>
        <strain evidence="10 11">Koide BX008</strain>
    </source>
</reference>
<comment type="similarity">
    <text evidence="8">Belongs to the WD repeat TUP1 family.</text>
</comment>
<dbReference type="PROSITE" id="PS50082">
    <property type="entry name" value="WD_REPEATS_2"/>
    <property type="match status" value="6"/>
</dbReference>
<dbReference type="EMBL" id="KN818313">
    <property type="protein sequence ID" value="KIL59582.1"/>
    <property type="molecule type" value="Genomic_DNA"/>
</dbReference>
<accession>A0A0C2WDZ4</accession>
<feature type="repeat" description="WD" evidence="9">
    <location>
        <begin position="239"/>
        <end position="273"/>
    </location>
</feature>
<feature type="repeat" description="WD" evidence="9">
    <location>
        <begin position="388"/>
        <end position="418"/>
    </location>
</feature>
<feature type="repeat" description="WD" evidence="9">
    <location>
        <begin position="274"/>
        <end position="308"/>
    </location>
</feature>
<dbReference type="InterPro" id="IPR001680">
    <property type="entry name" value="WD40_rpt"/>
</dbReference>
<dbReference type="AlphaFoldDB" id="A0A0C2WDZ4"/>
<dbReference type="SMART" id="SM00320">
    <property type="entry name" value="WD40"/>
    <property type="match status" value="7"/>
</dbReference>
<evidence type="ECO:0000256" key="4">
    <source>
        <dbReference type="ARBA" id="ARBA00022737"/>
    </source>
</evidence>
<keyword evidence="3 9" id="KW-0853">WD repeat</keyword>
<evidence type="ECO:0000256" key="2">
    <source>
        <dbReference type="ARBA" id="ARBA00022491"/>
    </source>
</evidence>
<dbReference type="PROSITE" id="PS50294">
    <property type="entry name" value="WD_REPEATS_REGION"/>
    <property type="match status" value="6"/>
</dbReference>
<dbReference type="InterPro" id="IPR036322">
    <property type="entry name" value="WD40_repeat_dom_sf"/>
</dbReference>
<dbReference type="FunCoup" id="A0A0C2WDZ4">
    <property type="interactions" value="134"/>
</dbReference>
<feature type="non-terminal residue" evidence="10">
    <location>
        <position position="1"/>
    </location>
</feature>
<dbReference type="SUPFAM" id="SSF50978">
    <property type="entry name" value="WD40 repeat-like"/>
    <property type="match status" value="1"/>
</dbReference>
<sequence length="418" mass="44277">GPPLPPSAVSHQVPGASSLVTIAGPPLPSSVSSVPPVSVPPPSVIGPASGAGAFPDELDIHNVPPEYKREGTDWCAVFNPKVKCVLDVQLVHNLVHESVVCCVRFSSDGKYLATGCNRTAQIYDTKTGAKTCVLTDKTAGKASDLYIRNVCFSPDSKLLATGAEDKQIRIWDISKKRIVCVFDGHQQEIYSLDFSLDGRLIVSGSGDKTARIWDMANADAPPKVLTINDPDSLNGDAGVTSVAISPNGQFVAAGSLDTVVRIWDVATGHLVERLRGHRDSVYSVAFTPDGKGLVSGSLDKTLKYWDVSGLLLSGNANAVAATGGRTPGQQVVVKGEKIPSPCTMNFIGHKDYILSVTVSHDGQWVVSGSKDRGVQFWDARLAVVQCMLQGHKNSVILIDLSPTGGLLAMGSGDWQARI</sequence>
<dbReference type="Pfam" id="PF00400">
    <property type="entry name" value="WD40"/>
    <property type="match status" value="6"/>
</dbReference>
<keyword evidence="6" id="KW-0804">Transcription</keyword>
<dbReference type="InterPro" id="IPR019775">
    <property type="entry name" value="WD40_repeat_CS"/>
</dbReference>
<dbReference type="CDD" id="cd00200">
    <property type="entry name" value="WD40"/>
    <property type="match status" value="1"/>
</dbReference>
<dbReference type="Gene3D" id="2.130.10.10">
    <property type="entry name" value="YVTN repeat-like/Quinoprotein amine dehydrogenase"/>
    <property type="match status" value="1"/>
</dbReference>
<keyword evidence="11" id="KW-1185">Reference proteome</keyword>
<feature type="repeat" description="WD" evidence="9">
    <location>
        <begin position="147"/>
        <end position="181"/>
    </location>
</feature>
<dbReference type="PRINTS" id="PR00320">
    <property type="entry name" value="GPROTEINBRPT"/>
</dbReference>
<feature type="non-terminal residue" evidence="10">
    <location>
        <position position="418"/>
    </location>
</feature>
<evidence type="ECO:0000256" key="7">
    <source>
        <dbReference type="ARBA" id="ARBA00023242"/>
    </source>
</evidence>
<evidence type="ECO:0000256" key="9">
    <source>
        <dbReference type="PROSITE-ProRule" id="PRU00221"/>
    </source>
</evidence>
<dbReference type="InterPro" id="IPR015943">
    <property type="entry name" value="WD40/YVTN_repeat-like_dom_sf"/>
</dbReference>
<evidence type="ECO:0000256" key="6">
    <source>
        <dbReference type="ARBA" id="ARBA00023163"/>
    </source>
</evidence>
<name>A0A0C2WDZ4_AMAMK</name>
<organism evidence="10 11">
    <name type="scientific">Amanita muscaria (strain Koide BX008)</name>
    <dbReference type="NCBI Taxonomy" id="946122"/>
    <lineage>
        <taxon>Eukaryota</taxon>
        <taxon>Fungi</taxon>
        <taxon>Dikarya</taxon>
        <taxon>Basidiomycota</taxon>
        <taxon>Agaricomycotina</taxon>
        <taxon>Agaricomycetes</taxon>
        <taxon>Agaricomycetidae</taxon>
        <taxon>Agaricales</taxon>
        <taxon>Pluteineae</taxon>
        <taxon>Amanitaceae</taxon>
        <taxon>Amanita</taxon>
    </lineage>
</organism>
<evidence type="ECO:0000256" key="3">
    <source>
        <dbReference type="ARBA" id="ARBA00022574"/>
    </source>
</evidence>
<dbReference type="HOGENOM" id="CLU_000288_57_23_1"/>
<dbReference type="OrthoDB" id="17410at2759"/>
<feature type="repeat" description="WD" evidence="9">
    <location>
        <begin position="182"/>
        <end position="223"/>
    </location>
</feature>
<evidence type="ECO:0000313" key="11">
    <source>
        <dbReference type="Proteomes" id="UP000054549"/>
    </source>
</evidence>
<dbReference type="PANTHER" id="PTHR19848">
    <property type="entry name" value="WD40 REPEAT PROTEIN"/>
    <property type="match status" value="1"/>
</dbReference>
<proteinExistence type="inferred from homology"/>
<comment type="subcellular location">
    <subcellularLocation>
        <location evidence="1">Nucleus</location>
    </subcellularLocation>
</comment>
<gene>
    <name evidence="10" type="ORF">M378DRAFT_44704</name>
</gene>
<dbReference type="FunFam" id="2.130.10.10:FF:000503">
    <property type="entry name" value="Glucose repression regulatory protein TUP1"/>
    <property type="match status" value="1"/>
</dbReference>
<keyword evidence="2" id="KW-0678">Repressor</keyword>
<dbReference type="InterPro" id="IPR020472">
    <property type="entry name" value="WD40_PAC1"/>
</dbReference>
<keyword evidence="7" id="KW-0539">Nucleus</keyword>
<dbReference type="Proteomes" id="UP000054549">
    <property type="component" value="Unassembled WGS sequence"/>
</dbReference>
<protein>
    <submittedName>
        <fullName evidence="10">Uncharacterized protein</fullName>
    </submittedName>
</protein>
<keyword evidence="5" id="KW-0805">Transcription regulation</keyword>
<dbReference type="GO" id="GO:0005634">
    <property type="term" value="C:nucleus"/>
    <property type="evidence" value="ECO:0007669"/>
    <property type="project" value="UniProtKB-SubCell"/>
</dbReference>
<dbReference type="STRING" id="946122.A0A0C2WDZ4"/>
<dbReference type="PROSITE" id="PS00678">
    <property type="entry name" value="WD_REPEATS_1"/>
    <property type="match status" value="3"/>
</dbReference>
<evidence type="ECO:0000256" key="1">
    <source>
        <dbReference type="ARBA" id="ARBA00004123"/>
    </source>
</evidence>
<evidence type="ECO:0000313" key="10">
    <source>
        <dbReference type="EMBL" id="KIL59582.1"/>
    </source>
</evidence>
<keyword evidence="4" id="KW-0677">Repeat</keyword>